<feature type="chain" id="PRO_5031467280" evidence="1">
    <location>
        <begin position="20"/>
        <end position="119"/>
    </location>
</feature>
<comment type="caution">
    <text evidence="2">The sequence shown here is derived from an EMBL/GenBank/DDBJ whole genome shotgun (WGS) entry which is preliminary data.</text>
</comment>
<name>A0A7W9EXZ5_9RHOB</name>
<keyword evidence="3" id="KW-1185">Reference proteome</keyword>
<dbReference type="EMBL" id="JACIJM010000004">
    <property type="protein sequence ID" value="MBB5722154.1"/>
    <property type="molecule type" value="Genomic_DNA"/>
</dbReference>
<protein>
    <submittedName>
        <fullName evidence="2">Uncharacterized protein</fullName>
    </submittedName>
</protein>
<keyword evidence="1" id="KW-0732">Signal</keyword>
<evidence type="ECO:0000313" key="3">
    <source>
        <dbReference type="Proteomes" id="UP000535415"/>
    </source>
</evidence>
<evidence type="ECO:0000313" key="2">
    <source>
        <dbReference type="EMBL" id="MBB5722154.1"/>
    </source>
</evidence>
<accession>A0A7W9EXZ5</accession>
<dbReference type="Proteomes" id="UP000535415">
    <property type="component" value="Unassembled WGS sequence"/>
</dbReference>
<feature type="signal peptide" evidence="1">
    <location>
        <begin position="1"/>
        <end position="19"/>
    </location>
</feature>
<reference evidence="2 3" key="1">
    <citation type="submission" date="2020-08" db="EMBL/GenBank/DDBJ databases">
        <title>Genomic Encyclopedia of Type Strains, Phase IV (KMG-IV): sequencing the most valuable type-strain genomes for metagenomic binning, comparative biology and taxonomic classification.</title>
        <authorList>
            <person name="Goeker M."/>
        </authorList>
    </citation>
    <scope>NUCLEOTIDE SEQUENCE [LARGE SCALE GENOMIC DNA]</scope>
    <source>
        <strain evidence="2 3">DSM 101064</strain>
    </source>
</reference>
<dbReference type="AlphaFoldDB" id="A0A7W9EXZ5"/>
<gene>
    <name evidence="2" type="ORF">FHS72_001778</name>
</gene>
<proteinExistence type="predicted"/>
<sequence>MKKVLIAATFAVCASVASAQSESELDNAAVETSEQSVSYTVVSEGSMPNGTHAITVRSNDVGENTYTKFSVSCDPYLIGVVATADSMDELSDNPNNDPIMEEIVRGSGENQIADEACGI</sequence>
<dbReference type="RefSeq" id="WP_183528145.1">
    <property type="nucleotide sequence ID" value="NZ_JACIJM010000004.1"/>
</dbReference>
<evidence type="ECO:0000256" key="1">
    <source>
        <dbReference type="SAM" id="SignalP"/>
    </source>
</evidence>
<organism evidence="2 3">
    <name type="scientific">Yoonia ponticola</name>
    <dbReference type="NCBI Taxonomy" id="1524255"/>
    <lineage>
        <taxon>Bacteria</taxon>
        <taxon>Pseudomonadati</taxon>
        <taxon>Pseudomonadota</taxon>
        <taxon>Alphaproteobacteria</taxon>
        <taxon>Rhodobacterales</taxon>
        <taxon>Paracoccaceae</taxon>
        <taxon>Yoonia</taxon>
    </lineage>
</organism>